<dbReference type="Proteomes" id="UP001054889">
    <property type="component" value="Unassembled WGS sequence"/>
</dbReference>
<dbReference type="PANTHER" id="PTHR31471:SF96">
    <property type="entry name" value="OS10G0325400 PROTEIN"/>
    <property type="match status" value="1"/>
</dbReference>
<reference evidence="4" key="1">
    <citation type="journal article" date="2018" name="DNA Res.">
        <title>Multiple hybrid de novo genome assembly of finger millet, an orphan allotetraploid crop.</title>
        <authorList>
            <person name="Hatakeyama M."/>
            <person name="Aluri S."/>
            <person name="Balachadran M.T."/>
            <person name="Sivarajan S.R."/>
            <person name="Patrignani A."/>
            <person name="Gruter S."/>
            <person name="Poveda L."/>
            <person name="Shimizu-Inatsugi R."/>
            <person name="Baeten J."/>
            <person name="Francoijs K.J."/>
            <person name="Nataraja K.N."/>
            <person name="Reddy Y.A.N."/>
            <person name="Phadnis S."/>
            <person name="Ravikumar R.L."/>
            <person name="Schlapbach R."/>
            <person name="Sreeman S.M."/>
            <person name="Shimizu K.K."/>
        </authorList>
    </citation>
    <scope>NUCLEOTIDE SEQUENCE</scope>
</reference>
<dbReference type="EMBL" id="BQKI01000036">
    <property type="protein sequence ID" value="GJN13154.1"/>
    <property type="molecule type" value="Genomic_DNA"/>
</dbReference>
<proteinExistence type="inferred from homology"/>
<name>A0AAV5DQ41_ELECO</name>
<keyword evidence="5" id="KW-1185">Reference proteome</keyword>
<gene>
    <name evidence="4" type="primary">ga31492</name>
    <name evidence="4" type="ORF">PR202_ga31492</name>
</gene>
<protein>
    <recommendedName>
        <fullName evidence="3">Remorin C-terminal domain-containing protein</fullName>
    </recommendedName>
</protein>
<feature type="compositionally biased region" description="Low complexity" evidence="2">
    <location>
        <begin position="259"/>
        <end position="274"/>
    </location>
</feature>
<feature type="compositionally biased region" description="Basic and acidic residues" evidence="2">
    <location>
        <begin position="210"/>
        <end position="230"/>
    </location>
</feature>
<feature type="compositionally biased region" description="Basic and acidic residues" evidence="2">
    <location>
        <begin position="141"/>
        <end position="151"/>
    </location>
</feature>
<dbReference type="InterPro" id="IPR005516">
    <property type="entry name" value="Remorin_C"/>
</dbReference>
<feature type="region of interest" description="Disordered" evidence="2">
    <location>
        <begin position="303"/>
        <end position="322"/>
    </location>
</feature>
<reference evidence="4" key="2">
    <citation type="submission" date="2021-12" db="EMBL/GenBank/DDBJ databases">
        <title>Resequencing data analysis of finger millet.</title>
        <authorList>
            <person name="Hatakeyama M."/>
            <person name="Aluri S."/>
            <person name="Balachadran M.T."/>
            <person name="Sivarajan S.R."/>
            <person name="Poveda L."/>
            <person name="Shimizu-Inatsugi R."/>
            <person name="Schlapbach R."/>
            <person name="Sreeman S.M."/>
            <person name="Shimizu K.K."/>
        </authorList>
    </citation>
    <scope>NUCLEOTIDE SEQUENCE</scope>
</reference>
<sequence length="380" mass="42097">MSNGEEYDAAYAATVAAVAYVIAAREEKLASKETPAAEKFASGNKRRFIGKLGSQKKPASLDERPTLKSPTTRGESLTRPLEGSKMSRRLSGREPVDDDYDDEQGANVSVRRPLKPIQKKPEGIASVDERQTAPTLKSPIKRGESLKRPIEGSKISRWLSGKEPVNNDYNDEQGANVSVRRPLKPAQKNPEGIPSGQNVVEKMIDSTPSLKKDPSFTLKPTEKKGSRRFEQGQPYQMVPPAAHSPKPTMSSYSGRGSRVAAASEVATSSEAEATADAWEKEKLAKIKKQYNETMETIAEWETEKKAKARRQKQLKDESESERKRAKALEEYNDEMSRINKVAAASRLTVEEKKRNAETKVREKADKIRSTGKLPSTCGCF</sequence>
<evidence type="ECO:0000256" key="2">
    <source>
        <dbReference type="SAM" id="MobiDB-lite"/>
    </source>
</evidence>
<evidence type="ECO:0000259" key="3">
    <source>
        <dbReference type="Pfam" id="PF03763"/>
    </source>
</evidence>
<dbReference type="PANTHER" id="PTHR31471">
    <property type="entry name" value="OS02G0116800 PROTEIN"/>
    <property type="match status" value="1"/>
</dbReference>
<feature type="compositionally biased region" description="Basic and acidic residues" evidence="2">
    <location>
        <begin position="313"/>
        <end position="322"/>
    </location>
</feature>
<comment type="similarity">
    <text evidence="1">Belongs to the remorin family.</text>
</comment>
<dbReference type="AlphaFoldDB" id="A0AAV5DQ41"/>
<organism evidence="4 5">
    <name type="scientific">Eleusine coracana subsp. coracana</name>
    <dbReference type="NCBI Taxonomy" id="191504"/>
    <lineage>
        <taxon>Eukaryota</taxon>
        <taxon>Viridiplantae</taxon>
        <taxon>Streptophyta</taxon>
        <taxon>Embryophyta</taxon>
        <taxon>Tracheophyta</taxon>
        <taxon>Spermatophyta</taxon>
        <taxon>Magnoliopsida</taxon>
        <taxon>Liliopsida</taxon>
        <taxon>Poales</taxon>
        <taxon>Poaceae</taxon>
        <taxon>PACMAD clade</taxon>
        <taxon>Chloridoideae</taxon>
        <taxon>Cynodonteae</taxon>
        <taxon>Eleusininae</taxon>
        <taxon>Eleusine</taxon>
    </lineage>
</organism>
<evidence type="ECO:0000313" key="5">
    <source>
        <dbReference type="Proteomes" id="UP001054889"/>
    </source>
</evidence>
<evidence type="ECO:0000256" key="1">
    <source>
        <dbReference type="ARBA" id="ARBA00005711"/>
    </source>
</evidence>
<feature type="compositionally biased region" description="Basic and acidic residues" evidence="2">
    <location>
        <begin position="119"/>
        <end position="131"/>
    </location>
</feature>
<dbReference type="Pfam" id="PF03763">
    <property type="entry name" value="Remorin_C"/>
    <property type="match status" value="1"/>
</dbReference>
<accession>A0AAV5DQ41</accession>
<comment type="caution">
    <text evidence="4">The sequence shown here is derived from an EMBL/GenBank/DDBJ whole genome shotgun (WGS) entry which is preliminary data.</text>
</comment>
<feature type="domain" description="Remorin C-terminal" evidence="3">
    <location>
        <begin position="270"/>
        <end position="375"/>
    </location>
</feature>
<evidence type="ECO:0000313" key="4">
    <source>
        <dbReference type="EMBL" id="GJN13154.1"/>
    </source>
</evidence>
<feature type="region of interest" description="Disordered" evidence="2">
    <location>
        <begin position="31"/>
        <end position="274"/>
    </location>
</feature>